<dbReference type="Pfam" id="PF04773">
    <property type="entry name" value="FecR"/>
    <property type="match status" value="1"/>
</dbReference>
<gene>
    <name evidence="3" type="ordered locus">Cycma_5044</name>
</gene>
<dbReference type="RefSeq" id="WP_014023007.1">
    <property type="nucleotide sequence ID" value="NC_015914.1"/>
</dbReference>
<dbReference type="PANTHER" id="PTHR30273">
    <property type="entry name" value="PERIPLASMIC SIGNAL SENSOR AND SIGMA FACTOR ACTIVATOR FECR-RELATED"/>
    <property type="match status" value="1"/>
</dbReference>
<dbReference type="eggNOG" id="COG3712">
    <property type="taxonomic scope" value="Bacteria"/>
</dbReference>
<dbReference type="Proteomes" id="UP000001635">
    <property type="component" value="Chromosome"/>
</dbReference>
<dbReference type="EMBL" id="CP002955">
    <property type="protein sequence ID" value="AEL28728.1"/>
    <property type="molecule type" value="Genomic_DNA"/>
</dbReference>
<dbReference type="STRING" id="880070.Cycma_5044"/>
<dbReference type="Pfam" id="PF16344">
    <property type="entry name" value="FecR_C"/>
    <property type="match status" value="1"/>
</dbReference>
<sequence>MEREIITKFLNQTASPEETRQVLAWLEKPEARKFLEEHIKKTWDNSSLRDEDQTDYNKLLQKIHARNSITKSSTRIKEIPWDKTFRVAASIVLLIGSIIFLKIGLEFEEPSLTLTEKVIERKTGIGEKLTLNLPDGTSIVLNGNSSVIFSAGFGDKNRLVELKGEGYFEIAKDSLRPFQVKTERMTTTALGTAFNTIARDGFYAVALTEGKVAIDTGRDKLKLNPGQMMVFDEKDSLSTVKIKPFEIEKVIGWKEGMLHFERVQLKQILEDLAKWYGVDIEIEAGLNVNKRVIGTFRNKNLSDVLTGLGFSMGFQFEIDNNRVLIKKSSL</sequence>
<accession>G0J8C8</accession>
<dbReference type="InterPro" id="IPR032508">
    <property type="entry name" value="FecR_C"/>
</dbReference>
<dbReference type="InterPro" id="IPR006860">
    <property type="entry name" value="FecR"/>
</dbReference>
<evidence type="ECO:0000259" key="2">
    <source>
        <dbReference type="Pfam" id="PF16344"/>
    </source>
</evidence>
<keyword evidence="4" id="KW-1185">Reference proteome</keyword>
<dbReference type="InterPro" id="IPR012373">
    <property type="entry name" value="Ferrdict_sens_TM"/>
</dbReference>
<reference evidence="4" key="1">
    <citation type="submission" date="2011-07" db="EMBL/GenBank/DDBJ databases">
        <title>The complete genome of Cyclobacterium marinum DSM 745.</title>
        <authorList>
            <person name="Lucas S."/>
            <person name="Han J."/>
            <person name="Lapidus A."/>
            <person name="Bruce D."/>
            <person name="Goodwin L."/>
            <person name="Pitluck S."/>
            <person name="Peters L."/>
            <person name="Kyrpides N."/>
            <person name="Mavromatis K."/>
            <person name="Ivanova N."/>
            <person name="Ovchinnikova G."/>
            <person name="Chertkov O."/>
            <person name="Detter J.C."/>
            <person name="Tapia R."/>
            <person name="Han C."/>
            <person name="Land M."/>
            <person name="Hauser L."/>
            <person name="Markowitz V."/>
            <person name="Cheng J.-F."/>
            <person name="Hugenholtz P."/>
            <person name="Woyke T."/>
            <person name="Wu D."/>
            <person name="Tindall B."/>
            <person name="Schuetze A."/>
            <person name="Brambilla E."/>
            <person name="Klenk H.-P."/>
            <person name="Eisen J.A."/>
        </authorList>
    </citation>
    <scope>NUCLEOTIDE SEQUENCE [LARGE SCALE GENOMIC DNA]</scope>
    <source>
        <strain evidence="4">ATCC 25205 / DSM 745 / LMG 13164 / NCIMB 1802</strain>
    </source>
</reference>
<dbReference type="AlphaFoldDB" id="G0J8C8"/>
<dbReference type="OrthoDB" id="1099916at2"/>
<feature type="domain" description="FecR protein" evidence="1">
    <location>
        <begin position="122"/>
        <end position="212"/>
    </location>
</feature>
<proteinExistence type="predicted"/>
<dbReference type="KEGG" id="cmr:Cycma_5044"/>
<name>G0J8C8_CYCMS</name>
<dbReference type="PIRSF" id="PIRSF018266">
    <property type="entry name" value="FecR"/>
    <property type="match status" value="1"/>
</dbReference>
<dbReference type="PANTHER" id="PTHR30273:SF2">
    <property type="entry name" value="PROTEIN FECR"/>
    <property type="match status" value="1"/>
</dbReference>
<protein>
    <submittedName>
        <fullName evidence="3">Anti-FecI sigma factor, FecR</fullName>
    </submittedName>
</protein>
<feature type="domain" description="Protein FecR C-terminal" evidence="2">
    <location>
        <begin position="258"/>
        <end position="325"/>
    </location>
</feature>
<dbReference type="HOGENOM" id="CLU_050192_2_2_10"/>
<evidence type="ECO:0000313" key="4">
    <source>
        <dbReference type="Proteomes" id="UP000001635"/>
    </source>
</evidence>
<dbReference type="GO" id="GO:0016989">
    <property type="term" value="F:sigma factor antagonist activity"/>
    <property type="evidence" value="ECO:0007669"/>
    <property type="project" value="TreeGrafter"/>
</dbReference>
<dbReference type="Gene3D" id="3.55.50.30">
    <property type="match status" value="1"/>
</dbReference>
<dbReference type="Gene3D" id="2.60.120.1440">
    <property type="match status" value="1"/>
</dbReference>
<evidence type="ECO:0000259" key="1">
    <source>
        <dbReference type="Pfam" id="PF04773"/>
    </source>
</evidence>
<organism evidence="3 4">
    <name type="scientific">Cyclobacterium marinum (strain ATCC 25205 / DSM 745 / LMG 13164 / NCIMB 1802)</name>
    <name type="common">Flectobacillus marinus</name>
    <dbReference type="NCBI Taxonomy" id="880070"/>
    <lineage>
        <taxon>Bacteria</taxon>
        <taxon>Pseudomonadati</taxon>
        <taxon>Bacteroidota</taxon>
        <taxon>Cytophagia</taxon>
        <taxon>Cytophagales</taxon>
        <taxon>Cyclobacteriaceae</taxon>
        <taxon>Cyclobacterium</taxon>
    </lineage>
</organism>
<evidence type="ECO:0000313" key="3">
    <source>
        <dbReference type="EMBL" id="AEL28728.1"/>
    </source>
</evidence>